<feature type="transmembrane region" description="Helical" evidence="1">
    <location>
        <begin position="124"/>
        <end position="145"/>
    </location>
</feature>
<dbReference type="EMBL" id="JAQAGZ010000012">
    <property type="protein sequence ID" value="MCZ8514577.1"/>
    <property type="molecule type" value="Genomic_DNA"/>
</dbReference>
<keyword evidence="1" id="KW-0812">Transmembrane</keyword>
<comment type="caution">
    <text evidence="2">The sequence shown here is derived from an EMBL/GenBank/DDBJ whole genome shotgun (WGS) entry which is preliminary data.</text>
</comment>
<evidence type="ECO:0000256" key="1">
    <source>
        <dbReference type="SAM" id="Phobius"/>
    </source>
</evidence>
<feature type="transmembrane region" description="Helical" evidence="1">
    <location>
        <begin position="226"/>
        <end position="247"/>
    </location>
</feature>
<feature type="transmembrane region" description="Helical" evidence="1">
    <location>
        <begin position="165"/>
        <end position="186"/>
    </location>
</feature>
<sequence>MWNTIKQGWSLAYRQPFAVCALFVYNLAWGMVIYKLLQSVILPLLHRYPVQELGKETAQLFWVEGQFQLLKTDLIVPYLWWAACLLGLRMLLHPMLNAGVFYSLHHTELNAGYRFVEGIRKLSLPYFGIYGAQTLLSFAPLYWLLPFAVEQYGKQASYPGLAKALLPALGAYAAFLFLLQLGFLILQIGKLDGRSFLYSLLFFLRHLIPIGLTALAVLAIGLTLTAAVLASAYVWAGFAALAGIQAYRLVQMFCKVWAIGTQYAYWTEKA</sequence>
<feature type="transmembrane region" description="Helical" evidence="1">
    <location>
        <begin position="78"/>
        <end position="104"/>
    </location>
</feature>
<dbReference type="Proteomes" id="UP001527882">
    <property type="component" value="Unassembled WGS sequence"/>
</dbReference>
<gene>
    <name evidence="2" type="ORF">O9H85_19545</name>
</gene>
<feature type="transmembrane region" description="Helical" evidence="1">
    <location>
        <begin position="16"/>
        <end position="37"/>
    </location>
</feature>
<keyword evidence="1" id="KW-1133">Transmembrane helix</keyword>
<proteinExistence type="predicted"/>
<feature type="transmembrane region" description="Helical" evidence="1">
    <location>
        <begin position="198"/>
        <end position="220"/>
    </location>
</feature>
<dbReference type="RefSeq" id="WP_269883095.1">
    <property type="nucleotide sequence ID" value="NZ_JAQAGZ010000012.1"/>
</dbReference>
<organism evidence="2 3">
    <name type="scientific">Paenibacillus gyeongsangnamensis</name>
    <dbReference type="NCBI Taxonomy" id="3388067"/>
    <lineage>
        <taxon>Bacteria</taxon>
        <taxon>Bacillati</taxon>
        <taxon>Bacillota</taxon>
        <taxon>Bacilli</taxon>
        <taxon>Bacillales</taxon>
        <taxon>Paenibacillaceae</taxon>
        <taxon>Paenibacillus</taxon>
    </lineage>
</organism>
<evidence type="ECO:0008006" key="4">
    <source>
        <dbReference type="Google" id="ProtNLM"/>
    </source>
</evidence>
<evidence type="ECO:0000313" key="2">
    <source>
        <dbReference type="EMBL" id="MCZ8514577.1"/>
    </source>
</evidence>
<reference evidence="2 3" key="1">
    <citation type="submission" date="2022-12" db="EMBL/GenBank/DDBJ databases">
        <title>Draft genome sequence of Paenibacillus sp. dW9.</title>
        <authorList>
            <person name="Choi E.-W."/>
            <person name="Kim D.-U."/>
        </authorList>
    </citation>
    <scope>NUCLEOTIDE SEQUENCE [LARGE SCALE GENOMIC DNA]</scope>
    <source>
        <strain evidence="3">dW9</strain>
    </source>
</reference>
<name>A0ABT4QCH5_9BACL</name>
<keyword evidence="3" id="KW-1185">Reference proteome</keyword>
<evidence type="ECO:0000313" key="3">
    <source>
        <dbReference type="Proteomes" id="UP001527882"/>
    </source>
</evidence>
<keyword evidence="1" id="KW-0472">Membrane</keyword>
<accession>A0ABT4QCH5</accession>
<protein>
    <recommendedName>
        <fullName evidence="4">DUF4013 domain-containing protein</fullName>
    </recommendedName>
</protein>